<dbReference type="PANTHER" id="PTHR45784">
    <property type="entry name" value="C-TYPE LECTIN DOMAIN FAMILY 20 MEMBER A-RELATED"/>
    <property type="match status" value="1"/>
</dbReference>
<organism evidence="2 3">
    <name type="scientific">Anabas testudineus</name>
    <name type="common">Climbing perch</name>
    <name type="synonym">Anthias testudineus</name>
    <dbReference type="NCBI Taxonomy" id="64144"/>
    <lineage>
        <taxon>Eukaryota</taxon>
        <taxon>Metazoa</taxon>
        <taxon>Chordata</taxon>
        <taxon>Craniata</taxon>
        <taxon>Vertebrata</taxon>
        <taxon>Euteleostomi</taxon>
        <taxon>Actinopterygii</taxon>
        <taxon>Neopterygii</taxon>
        <taxon>Teleostei</taxon>
        <taxon>Neoteleostei</taxon>
        <taxon>Acanthomorphata</taxon>
        <taxon>Anabantaria</taxon>
        <taxon>Anabantiformes</taxon>
        <taxon>Anabantoidei</taxon>
        <taxon>Anabantidae</taxon>
        <taxon>Anabas</taxon>
    </lineage>
</organism>
<protein>
    <recommendedName>
        <fullName evidence="1">C-type lectin domain-containing protein</fullName>
    </recommendedName>
</protein>
<sequence length="284" mass="33224">MRRILLAVLNLSGWLIFCTCLLYEYHYVSDQKNWTEAQNHCRQDYTDLATIENTTELNQFINVSSVYSIIFWTGLYSKFNWTWSDGYMESEADNRHTVSLKSYLGRHWCMSISQFTYLHFDNCSAEYPFICYNGTQQDPEFTCVNESRNWFSAQSYCRENFTDLATVKNSIQKLKTQNLVPGGNRAWIGLNGYYDLYWSDGSSVESFFWDRFHSIDLNIPMACGLLNRLSNEFILYPCYTTHPFMCDSRSPPSPAGECYCFPVEQRACEMKMLIGFVNVYLKNS</sequence>
<reference evidence="2" key="2">
    <citation type="submission" date="2025-08" db="UniProtKB">
        <authorList>
            <consortium name="Ensembl"/>
        </authorList>
    </citation>
    <scope>IDENTIFICATION</scope>
</reference>
<dbReference type="InterPro" id="IPR016187">
    <property type="entry name" value="CTDL_fold"/>
</dbReference>
<feature type="domain" description="C-type lectin" evidence="1">
    <location>
        <begin position="25"/>
        <end position="132"/>
    </location>
</feature>
<dbReference type="InterPro" id="IPR016186">
    <property type="entry name" value="C-type_lectin-like/link_sf"/>
</dbReference>
<dbReference type="Gene3D" id="3.10.100.10">
    <property type="entry name" value="Mannose-Binding Protein A, subunit A"/>
    <property type="match status" value="2"/>
</dbReference>
<evidence type="ECO:0000259" key="1">
    <source>
        <dbReference type="PROSITE" id="PS50041"/>
    </source>
</evidence>
<dbReference type="GeneTree" id="ENSGT00940000177569"/>
<dbReference type="Ensembl" id="ENSATET00000030139.3">
    <property type="protein sequence ID" value="ENSATEP00000075921.1"/>
    <property type="gene ID" value="ENSATEG00000020486.3"/>
</dbReference>
<dbReference type="Proteomes" id="UP000265040">
    <property type="component" value="Chromosome 18"/>
</dbReference>
<reference evidence="2 3" key="1">
    <citation type="submission" date="2021-04" db="EMBL/GenBank/DDBJ databases">
        <authorList>
            <consortium name="Wellcome Sanger Institute Data Sharing"/>
        </authorList>
    </citation>
    <scope>NUCLEOTIDE SEQUENCE [LARGE SCALE GENOMIC DNA]</scope>
</reference>
<name>A0AAQ6IMC2_ANATE</name>
<keyword evidence="3" id="KW-1185">Reference proteome</keyword>
<reference evidence="2" key="3">
    <citation type="submission" date="2025-09" db="UniProtKB">
        <authorList>
            <consortium name="Ensembl"/>
        </authorList>
    </citation>
    <scope>IDENTIFICATION</scope>
</reference>
<evidence type="ECO:0000313" key="3">
    <source>
        <dbReference type="Proteomes" id="UP000265040"/>
    </source>
</evidence>
<accession>A0AAQ6IMC2</accession>
<dbReference type="Pfam" id="PF00059">
    <property type="entry name" value="Lectin_C"/>
    <property type="match status" value="2"/>
</dbReference>
<evidence type="ECO:0000313" key="2">
    <source>
        <dbReference type="Ensembl" id="ENSATEP00000075921.1"/>
    </source>
</evidence>
<dbReference type="PROSITE" id="PS50041">
    <property type="entry name" value="C_TYPE_LECTIN_2"/>
    <property type="match status" value="2"/>
</dbReference>
<dbReference type="SMART" id="SM00034">
    <property type="entry name" value="CLECT"/>
    <property type="match status" value="2"/>
</dbReference>
<dbReference type="SUPFAM" id="SSF56436">
    <property type="entry name" value="C-type lectin-like"/>
    <property type="match status" value="2"/>
</dbReference>
<dbReference type="PANTHER" id="PTHR45784:SF3">
    <property type="entry name" value="C-TYPE LECTIN DOMAIN FAMILY 4 MEMBER K-LIKE-RELATED"/>
    <property type="match status" value="1"/>
</dbReference>
<dbReference type="InterPro" id="IPR001304">
    <property type="entry name" value="C-type_lectin-like"/>
</dbReference>
<dbReference type="AlphaFoldDB" id="A0AAQ6IMC2"/>
<proteinExistence type="predicted"/>
<feature type="domain" description="C-type lectin" evidence="1">
    <location>
        <begin position="127"/>
        <end position="247"/>
    </location>
</feature>